<dbReference type="InterPro" id="IPR018060">
    <property type="entry name" value="HTH_AraC"/>
</dbReference>
<keyword evidence="3" id="KW-0804">Transcription</keyword>
<dbReference type="OMA" id="RVDCEIR"/>
<evidence type="ECO:0000259" key="5">
    <source>
        <dbReference type="PROSITE" id="PS01124"/>
    </source>
</evidence>
<dbReference type="Gene3D" id="1.10.10.60">
    <property type="entry name" value="Homeodomain-like"/>
    <property type="match status" value="1"/>
</dbReference>
<dbReference type="GO" id="GO:0043565">
    <property type="term" value="F:sequence-specific DNA binding"/>
    <property type="evidence" value="ECO:0007669"/>
    <property type="project" value="InterPro"/>
</dbReference>
<evidence type="ECO:0000256" key="4">
    <source>
        <dbReference type="SAM" id="MobiDB-lite"/>
    </source>
</evidence>
<dbReference type="Pfam" id="PF12833">
    <property type="entry name" value="HTH_18"/>
    <property type="match status" value="1"/>
</dbReference>
<evidence type="ECO:0000256" key="1">
    <source>
        <dbReference type="ARBA" id="ARBA00023015"/>
    </source>
</evidence>
<dbReference type="PANTHER" id="PTHR46796">
    <property type="entry name" value="HTH-TYPE TRANSCRIPTIONAL ACTIVATOR RHAS-RELATED"/>
    <property type="match status" value="1"/>
</dbReference>
<dbReference type="Proteomes" id="UP000069654">
    <property type="component" value="Unassembled WGS sequence"/>
</dbReference>
<dbReference type="SMART" id="SM00342">
    <property type="entry name" value="HTH_ARAC"/>
    <property type="match status" value="1"/>
</dbReference>
<accession>A0A124E8X4</accession>
<feature type="domain" description="HTH araC/xylS-type" evidence="5">
    <location>
        <begin position="231"/>
        <end position="332"/>
    </location>
</feature>
<dbReference type="PROSITE" id="PS01124">
    <property type="entry name" value="HTH_ARAC_FAMILY_2"/>
    <property type="match status" value="1"/>
</dbReference>
<proteinExistence type="predicted"/>
<name>A0A124E8X4_MYCTH</name>
<reference evidence="7" key="2">
    <citation type="submission" date="2016-02" db="EMBL/GenBank/DDBJ databases">
        <title>Draft genome sequence of five rapidly growing Mycobacterium species.</title>
        <authorList>
            <person name="Katahira K."/>
            <person name="Gotou Y."/>
            <person name="Iida K."/>
            <person name="Ogura Y."/>
            <person name="Hayashi T."/>
        </authorList>
    </citation>
    <scope>NUCLEOTIDE SEQUENCE [LARGE SCALE GENOMIC DNA]</scope>
    <source>
        <strain evidence="7">JCM6362</strain>
    </source>
</reference>
<dbReference type="InterPro" id="IPR018062">
    <property type="entry name" value="HTH_AraC-typ_CS"/>
</dbReference>
<keyword evidence="1" id="KW-0805">Transcription regulation</keyword>
<evidence type="ECO:0000313" key="7">
    <source>
        <dbReference type="Proteomes" id="UP000069654"/>
    </source>
</evidence>
<evidence type="ECO:0000313" key="6">
    <source>
        <dbReference type="EMBL" id="GAT17125.1"/>
    </source>
</evidence>
<dbReference type="SUPFAM" id="SSF46689">
    <property type="entry name" value="Homeodomain-like"/>
    <property type="match status" value="2"/>
</dbReference>
<dbReference type="GO" id="GO:0003700">
    <property type="term" value="F:DNA-binding transcription factor activity"/>
    <property type="evidence" value="ECO:0007669"/>
    <property type="project" value="InterPro"/>
</dbReference>
<comment type="caution">
    <text evidence="6">The sequence shown here is derived from an EMBL/GenBank/DDBJ whole genome shotgun (WGS) entry which is preliminary data.</text>
</comment>
<dbReference type="PROSITE" id="PS00041">
    <property type="entry name" value="HTH_ARAC_FAMILY_1"/>
    <property type="match status" value="1"/>
</dbReference>
<protein>
    <submittedName>
        <fullName evidence="6">Transcriptional regulator containing an amidase domain and an AraC-type DNA-binding HTH domain</fullName>
    </submittedName>
</protein>
<dbReference type="InterPro" id="IPR050204">
    <property type="entry name" value="AraC_XylS_family_regulators"/>
</dbReference>
<gene>
    <name evidence="6" type="ORF">RMCT_4094</name>
</gene>
<dbReference type="AlphaFoldDB" id="A0A124E8X4"/>
<keyword evidence="2 6" id="KW-0238">DNA-binding</keyword>
<organism evidence="6 7">
    <name type="scientific">Mycolicibacterium thermoresistibile</name>
    <name type="common">Mycobacterium thermoresistibile</name>
    <dbReference type="NCBI Taxonomy" id="1797"/>
    <lineage>
        <taxon>Bacteria</taxon>
        <taxon>Bacillati</taxon>
        <taxon>Actinomycetota</taxon>
        <taxon>Actinomycetes</taxon>
        <taxon>Mycobacteriales</taxon>
        <taxon>Mycobacteriaceae</taxon>
        <taxon>Mycolicibacterium</taxon>
    </lineage>
</organism>
<evidence type="ECO:0000256" key="2">
    <source>
        <dbReference type="ARBA" id="ARBA00023125"/>
    </source>
</evidence>
<dbReference type="STRING" id="1797.RMCT_4094"/>
<dbReference type="EMBL" id="BCTB01000050">
    <property type="protein sequence ID" value="GAT17125.1"/>
    <property type="molecule type" value="Genomic_DNA"/>
</dbReference>
<reference evidence="6 7" key="1">
    <citation type="journal article" date="2016" name="Genome Announc.">
        <title>Draft Genome Sequences of Five Rapidly Growing Mycobacterium Species, M. thermoresistibile, M. fortuitum subsp. acetamidolyticum, M. canariasense, M. brisbanense, and M. novocastrense.</title>
        <authorList>
            <person name="Katahira K."/>
            <person name="Ogura Y."/>
            <person name="Gotoh Y."/>
            <person name="Hayashi T."/>
        </authorList>
    </citation>
    <scope>NUCLEOTIDE SEQUENCE [LARGE SCALE GENOMIC DNA]</scope>
    <source>
        <strain evidence="6 7">JCM6362</strain>
    </source>
</reference>
<sequence length="332" mass="35763">MSDDTMVATAERQGPITRSRTELTDPSEVGDFLEAVYGVRVSRVRPPRSHDGPLLTHVRADAGSFIVDRLHIAGELHTTADPIHKVVTLWPTSGRVVGRCAGLEGRAGAGEIILSGQPDLVRQTHCDDLAATVILLDPALVAHVASGSAGDDAAAAIRFASLRPAVGATRLWQDTVRYVRDHVLVDDTRATPLVVGQAARLLAAVTASAFPNSAAEPAGQTVNGQRPPLLRRALDYIDANAAADISLADIAAAVHVTPRALQYMFRRHLQTTPLQYLRRIRLHRAHHDLLAQTPASDTVGAIAARWGFAHAGRFAMQYRQTYGRSPHQTLRG</sequence>
<evidence type="ECO:0000256" key="3">
    <source>
        <dbReference type="ARBA" id="ARBA00023163"/>
    </source>
</evidence>
<dbReference type="PANTHER" id="PTHR46796:SF12">
    <property type="entry name" value="HTH-TYPE DNA-BINDING TRANSCRIPTIONAL ACTIVATOR EUTR"/>
    <property type="match status" value="1"/>
</dbReference>
<dbReference type="InterPro" id="IPR009057">
    <property type="entry name" value="Homeodomain-like_sf"/>
</dbReference>
<feature type="region of interest" description="Disordered" evidence="4">
    <location>
        <begin position="1"/>
        <end position="25"/>
    </location>
</feature>